<accession>A0A5B9W0V2</accession>
<dbReference type="AlphaFoldDB" id="A0A5B9W0V2"/>
<dbReference type="Proteomes" id="UP000324233">
    <property type="component" value="Chromosome"/>
</dbReference>
<protein>
    <recommendedName>
        <fullName evidence="4">DUF155 domain-containing protein</fullName>
    </recommendedName>
</protein>
<evidence type="ECO:0000313" key="3">
    <source>
        <dbReference type="Proteomes" id="UP000324233"/>
    </source>
</evidence>
<keyword evidence="3" id="KW-1185">Reference proteome</keyword>
<evidence type="ECO:0000256" key="1">
    <source>
        <dbReference type="SAM" id="Coils"/>
    </source>
</evidence>
<evidence type="ECO:0000313" key="2">
    <source>
        <dbReference type="EMBL" id="QEH34246.1"/>
    </source>
</evidence>
<dbReference type="RefSeq" id="WP_246196536.1">
    <property type="nucleotide sequence ID" value="NZ_CP042997.1"/>
</dbReference>
<keyword evidence="1" id="KW-0175">Coiled coil</keyword>
<proteinExistence type="predicted"/>
<dbReference type="EMBL" id="CP042997">
    <property type="protein sequence ID" value="QEH34246.1"/>
    <property type="molecule type" value="Genomic_DNA"/>
</dbReference>
<dbReference type="KEGG" id="agv:OJF2_27810"/>
<sequence length="376" mass="42289">MNAETEMKAGPEADWIDAPQAVVVHFAFALDIGDEIDLDAARNLLQGEPGVLPRRRRTPGSIGYRPAPIRVPVDPDGIRLPGAISPAREPSADLSLFDFGAISLAVRFPLIITPRALRDLAGDLADPAELNDAARRRLAPWIDRLRPAVYDFAPSELSEEYIVFQLAEARSNWLSSRAGWIAGLVRLESEPLSLGEVAEATRLAISYTPDDLVLLDWAAGFIADADCEDTLRVIEFANVQLLEFRHIDDRLDDRLEAAYKLIRPERRRGRWLSAWKGHEQAVRHIRELEIEAASLFERVDNALKLVGDHYLSRVFELASSRFHLRGWQQSIRRKLETVGDVYDLLIQQAGGHRMEALEITVVILIALEILLALWRH</sequence>
<evidence type="ECO:0008006" key="4">
    <source>
        <dbReference type="Google" id="ProtNLM"/>
    </source>
</evidence>
<feature type="coiled-coil region" evidence="1">
    <location>
        <begin position="278"/>
        <end position="305"/>
    </location>
</feature>
<name>A0A5B9W0V2_9BACT</name>
<gene>
    <name evidence="2" type="ORF">OJF2_27810</name>
</gene>
<reference evidence="2 3" key="1">
    <citation type="submission" date="2019-08" db="EMBL/GenBank/DDBJ databases">
        <title>Deep-cultivation of Planctomycetes and their phenomic and genomic characterization uncovers novel biology.</title>
        <authorList>
            <person name="Wiegand S."/>
            <person name="Jogler M."/>
            <person name="Boedeker C."/>
            <person name="Pinto D."/>
            <person name="Vollmers J."/>
            <person name="Rivas-Marin E."/>
            <person name="Kohn T."/>
            <person name="Peeters S.H."/>
            <person name="Heuer A."/>
            <person name="Rast P."/>
            <person name="Oberbeckmann S."/>
            <person name="Bunk B."/>
            <person name="Jeske O."/>
            <person name="Meyerdierks A."/>
            <person name="Storesund J.E."/>
            <person name="Kallscheuer N."/>
            <person name="Luecker S."/>
            <person name="Lage O.M."/>
            <person name="Pohl T."/>
            <person name="Merkel B.J."/>
            <person name="Hornburger P."/>
            <person name="Mueller R.-W."/>
            <person name="Bruemmer F."/>
            <person name="Labrenz M."/>
            <person name="Spormann A.M."/>
            <person name="Op den Camp H."/>
            <person name="Overmann J."/>
            <person name="Amann R."/>
            <person name="Jetten M.S.M."/>
            <person name="Mascher T."/>
            <person name="Medema M.H."/>
            <person name="Devos D.P."/>
            <person name="Kaster A.-K."/>
            <person name="Ovreas L."/>
            <person name="Rohde M."/>
            <person name="Galperin M.Y."/>
            <person name="Jogler C."/>
        </authorList>
    </citation>
    <scope>NUCLEOTIDE SEQUENCE [LARGE SCALE GENOMIC DNA]</scope>
    <source>
        <strain evidence="2 3">OJF2</strain>
    </source>
</reference>
<organism evidence="2 3">
    <name type="scientific">Aquisphaera giovannonii</name>
    <dbReference type="NCBI Taxonomy" id="406548"/>
    <lineage>
        <taxon>Bacteria</taxon>
        <taxon>Pseudomonadati</taxon>
        <taxon>Planctomycetota</taxon>
        <taxon>Planctomycetia</taxon>
        <taxon>Isosphaerales</taxon>
        <taxon>Isosphaeraceae</taxon>
        <taxon>Aquisphaera</taxon>
    </lineage>
</organism>